<organism evidence="1">
    <name type="scientific">marine sediment metagenome</name>
    <dbReference type="NCBI Taxonomy" id="412755"/>
    <lineage>
        <taxon>unclassified sequences</taxon>
        <taxon>metagenomes</taxon>
        <taxon>ecological metagenomes</taxon>
    </lineage>
</organism>
<name>X1SUA4_9ZZZZ</name>
<dbReference type="EMBL" id="BARW01022194">
    <property type="protein sequence ID" value="GAI96652.1"/>
    <property type="molecule type" value="Genomic_DNA"/>
</dbReference>
<comment type="caution">
    <text evidence="1">The sequence shown here is derived from an EMBL/GenBank/DDBJ whole genome shotgun (WGS) entry which is preliminary data.</text>
</comment>
<dbReference type="AlphaFoldDB" id="X1SUA4"/>
<evidence type="ECO:0000313" key="1">
    <source>
        <dbReference type="EMBL" id="GAI96652.1"/>
    </source>
</evidence>
<sequence length="133" mass="15945">MDKFINSKKKRNYLKHVISPISSYLICNHYYSTEIYKDNEKYIEYDINKLISNKSNDLYKNKNYDEIKEGEIIQVQVDLFNSFISNVFPKINCKIVVITSQWHVPQINRNQITDDFINNDKLILWISQNPVYE</sequence>
<protein>
    <submittedName>
        <fullName evidence="1">Uncharacterized protein</fullName>
    </submittedName>
</protein>
<gene>
    <name evidence="1" type="ORF">S12H4_37115</name>
</gene>
<proteinExistence type="predicted"/>
<accession>X1SUA4</accession>
<feature type="non-terminal residue" evidence="1">
    <location>
        <position position="133"/>
    </location>
</feature>
<reference evidence="1" key="1">
    <citation type="journal article" date="2014" name="Front. Microbiol.">
        <title>High frequency of phylogenetically diverse reductive dehalogenase-homologous genes in deep subseafloor sedimentary metagenomes.</title>
        <authorList>
            <person name="Kawai M."/>
            <person name="Futagami T."/>
            <person name="Toyoda A."/>
            <person name="Takaki Y."/>
            <person name="Nishi S."/>
            <person name="Hori S."/>
            <person name="Arai W."/>
            <person name="Tsubouchi T."/>
            <person name="Morono Y."/>
            <person name="Uchiyama I."/>
            <person name="Ito T."/>
            <person name="Fujiyama A."/>
            <person name="Inagaki F."/>
            <person name="Takami H."/>
        </authorList>
    </citation>
    <scope>NUCLEOTIDE SEQUENCE</scope>
    <source>
        <strain evidence="1">Expedition CK06-06</strain>
    </source>
</reference>